<gene>
    <name evidence="2" type="ORF">LMG3431_02763</name>
</gene>
<organism evidence="2 3">
    <name type="scientific">Achromobacter pestifer</name>
    <dbReference type="NCBI Taxonomy" id="1353889"/>
    <lineage>
        <taxon>Bacteria</taxon>
        <taxon>Pseudomonadati</taxon>
        <taxon>Pseudomonadota</taxon>
        <taxon>Betaproteobacteria</taxon>
        <taxon>Burkholderiales</taxon>
        <taxon>Alcaligenaceae</taxon>
        <taxon>Achromobacter</taxon>
    </lineage>
</organism>
<name>A0A6S6ZI55_9BURK</name>
<feature type="domain" description="DUF4123" evidence="1">
    <location>
        <begin position="36"/>
        <end position="130"/>
    </location>
</feature>
<dbReference type="EMBL" id="CADIJX010000003">
    <property type="protein sequence ID" value="CAB3649683.1"/>
    <property type="molecule type" value="Genomic_DNA"/>
</dbReference>
<dbReference type="AlphaFoldDB" id="A0A6S6ZI55"/>
<evidence type="ECO:0000313" key="3">
    <source>
        <dbReference type="Proteomes" id="UP000494108"/>
    </source>
</evidence>
<sequence length="280" mass="31677">MLDYQTLKAFHLGLIQDAQTPEVPDFLEPEPIVPAALAEMPALMPRLVDLSRLDRQQIVAALGGLNQQVQEGQDPWLAVLLRSDRPAETVARHLRSRLVIELADVGACFFRFFDPRVLVQLPWMLTPAQLAWLFGPVRAFHVCLHQTWRTIELPATQASLHLALTPEQSFTLTHVQPMNEVLADVDGLDIDERVRLGRTVIGHFRTARELGLRTQPDRKAFARHALAVHPDFHRHDQVQACLLAMDDQDDHPYVAATQALDDEDWLQIQTDMSRTGELHG</sequence>
<evidence type="ECO:0000259" key="1">
    <source>
        <dbReference type="Pfam" id="PF13503"/>
    </source>
</evidence>
<protein>
    <recommendedName>
        <fullName evidence="1">DUF4123 domain-containing protein</fullName>
    </recommendedName>
</protein>
<keyword evidence="3" id="KW-1185">Reference proteome</keyword>
<dbReference type="InterPro" id="IPR025391">
    <property type="entry name" value="DUF4123"/>
</dbReference>
<dbReference type="Pfam" id="PF13503">
    <property type="entry name" value="DUF4123"/>
    <property type="match status" value="1"/>
</dbReference>
<proteinExistence type="predicted"/>
<evidence type="ECO:0000313" key="2">
    <source>
        <dbReference type="EMBL" id="CAB3649683.1"/>
    </source>
</evidence>
<dbReference type="Proteomes" id="UP000494108">
    <property type="component" value="Unassembled WGS sequence"/>
</dbReference>
<reference evidence="2 3" key="1">
    <citation type="submission" date="2020-04" db="EMBL/GenBank/DDBJ databases">
        <authorList>
            <person name="De Canck E."/>
        </authorList>
    </citation>
    <scope>NUCLEOTIDE SEQUENCE [LARGE SCALE GENOMIC DNA]</scope>
    <source>
        <strain evidence="2 3">LMG 3431</strain>
    </source>
</reference>
<dbReference type="RefSeq" id="WP_175175046.1">
    <property type="nucleotide sequence ID" value="NZ_CADIJX010000003.1"/>
</dbReference>
<accession>A0A6S6ZI55</accession>